<sequence length="90" mass="10157">MLWSEGGLFGRLSACRITGGVSFQEKSSSSFNTSHLPQDQNRPLYVILKLFRSLFTLKLKNWAWNSLSNQVYQKLCTVGKHSSVCSLCPE</sequence>
<proteinExistence type="predicted"/>
<name>A0A0E9X6R2_ANGAN</name>
<reference evidence="1" key="2">
    <citation type="journal article" date="2015" name="Fish Shellfish Immunol.">
        <title>Early steps in the European eel (Anguilla anguilla)-Vibrio vulnificus interaction in the gills: Role of the RtxA13 toxin.</title>
        <authorList>
            <person name="Callol A."/>
            <person name="Pajuelo D."/>
            <person name="Ebbesson L."/>
            <person name="Teles M."/>
            <person name="MacKenzie S."/>
            <person name="Amaro C."/>
        </authorList>
    </citation>
    <scope>NUCLEOTIDE SEQUENCE</scope>
</reference>
<accession>A0A0E9X6R2</accession>
<dbReference type="AlphaFoldDB" id="A0A0E9X6R2"/>
<dbReference type="EMBL" id="GBXM01010298">
    <property type="protein sequence ID" value="JAH98279.1"/>
    <property type="molecule type" value="Transcribed_RNA"/>
</dbReference>
<evidence type="ECO:0000313" key="1">
    <source>
        <dbReference type="EMBL" id="JAH98279.1"/>
    </source>
</evidence>
<protein>
    <submittedName>
        <fullName evidence="1">Uncharacterized protein</fullName>
    </submittedName>
</protein>
<organism evidence="1">
    <name type="scientific">Anguilla anguilla</name>
    <name type="common">European freshwater eel</name>
    <name type="synonym">Muraena anguilla</name>
    <dbReference type="NCBI Taxonomy" id="7936"/>
    <lineage>
        <taxon>Eukaryota</taxon>
        <taxon>Metazoa</taxon>
        <taxon>Chordata</taxon>
        <taxon>Craniata</taxon>
        <taxon>Vertebrata</taxon>
        <taxon>Euteleostomi</taxon>
        <taxon>Actinopterygii</taxon>
        <taxon>Neopterygii</taxon>
        <taxon>Teleostei</taxon>
        <taxon>Anguilliformes</taxon>
        <taxon>Anguillidae</taxon>
        <taxon>Anguilla</taxon>
    </lineage>
</organism>
<reference evidence="1" key="1">
    <citation type="submission" date="2014-11" db="EMBL/GenBank/DDBJ databases">
        <authorList>
            <person name="Amaro Gonzalez C."/>
        </authorList>
    </citation>
    <scope>NUCLEOTIDE SEQUENCE</scope>
</reference>